<evidence type="ECO:0000256" key="7">
    <source>
        <dbReference type="ARBA" id="ARBA00022763"/>
    </source>
</evidence>
<dbReference type="InterPro" id="IPR006084">
    <property type="entry name" value="XPG/Rad2"/>
</dbReference>
<dbReference type="SMART" id="SM00485">
    <property type="entry name" value="XPGN"/>
    <property type="match status" value="1"/>
</dbReference>
<dbReference type="InterPro" id="IPR019974">
    <property type="entry name" value="XPG_CS"/>
</dbReference>
<dbReference type="Pfam" id="PF00752">
    <property type="entry name" value="XPG_N"/>
    <property type="match status" value="1"/>
</dbReference>
<dbReference type="SUPFAM" id="SSF47807">
    <property type="entry name" value="5' to 3' exonuclease, C-terminal subdomain"/>
    <property type="match status" value="1"/>
</dbReference>
<dbReference type="STRING" id="6293.A0A1I8EL03"/>
<keyword evidence="7" id="KW-0227">DNA damage</keyword>
<evidence type="ECO:0000256" key="12">
    <source>
        <dbReference type="ARBA" id="ARBA00023204"/>
    </source>
</evidence>
<dbReference type="SUPFAM" id="SSF88723">
    <property type="entry name" value="PIN domain-like"/>
    <property type="match status" value="1"/>
</dbReference>
<dbReference type="GO" id="GO:0003677">
    <property type="term" value="F:DNA binding"/>
    <property type="evidence" value="ECO:0007669"/>
    <property type="project" value="InterPro"/>
</dbReference>
<dbReference type="GO" id="GO:0017108">
    <property type="term" value="F:5'-flap endonuclease activity"/>
    <property type="evidence" value="ECO:0007669"/>
    <property type="project" value="TreeGrafter"/>
</dbReference>
<reference evidence="17" key="1">
    <citation type="submission" date="2016-11" db="UniProtKB">
        <authorList>
            <consortium name="WormBaseParasite"/>
        </authorList>
    </citation>
    <scope>IDENTIFICATION</scope>
    <source>
        <strain evidence="17">pt0022</strain>
    </source>
</reference>
<accession>A0A1I8EL03</accession>
<feature type="compositionally biased region" description="Basic residues" evidence="15">
    <location>
        <begin position="296"/>
        <end position="308"/>
    </location>
</feature>
<dbReference type="InterPro" id="IPR036279">
    <property type="entry name" value="5-3_exonuclease_C_sf"/>
</dbReference>
<keyword evidence="6" id="KW-0255">Endonuclease</keyword>
<dbReference type="InterPro" id="IPR006086">
    <property type="entry name" value="XPG-I_dom"/>
</dbReference>
<keyword evidence="13" id="KW-0539">Nucleus</keyword>
<keyword evidence="8" id="KW-0378">Hydrolase</keyword>
<dbReference type="PROSITE" id="PS00841">
    <property type="entry name" value="XPG_1"/>
    <property type="match status" value="1"/>
</dbReference>
<evidence type="ECO:0000256" key="3">
    <source>
        <dbReference type="ARBA" id="ARBA00022705"/>
    </source>
</evidence>
<evidence type="ECO:0000256" key="13">
    <source>
        <dbReference type="ARBA" id="ARBA00023242"/>
    </source>
</evidence>
<name>A0A1I8EL03_WUCBA</name>
<evidence type="ECO:0000256" key="4">
    <source>
        <dbReference type="ARBA" id="ARBA00022722"/>
    </source>
</evidence>
<evidence type="ECO:0000256" key="6">
    <source>
        <dbReference type="ARBA" id="ARBA00022759"/>
    </source>
</evidence>
<dbReference type="PANTHER" id="PTHR11081">
    <property type="entry name" value="FLAP ENDONUCLEASE FAMILY MEMBER"/>
    <property type="match status" value="1"/>
</dbReference>
<dbReference type="Gene3D" id="3.40.50.1010">
    <property type="entry name" value="5'-nuclease"/>
    <property type="match status" value="1"/>
</dbReference>
<dbReference type="GO" id="GO:0008409">
    <property type="term" value="F:5'-3' exonuclease activity"/>
    <property type="evidence" value="ECO:0007669"/>
    <property type="project" value="TreeGrafter"/>
</dbReference>
<proteinExistence type="inferred from homology"/>
<organism evidence="17">
    <name type="scientific">Wuchereria bancrofti</name>
    <dbReference type="NCBI Taxonomy" id="6293"/>
    <lineage>
        <taxon>Eukaryota</taxon>
        <taxon>Metazoa</taxon>
        <taxon>Ecdysozoa</taxon>
        <taxon>Nematoda</taxon>
        <taxon>Chromadorea</taxon>
        <taxon>Rhabditida</taxon>
        <taxon>Spirurina</taxon>
        <taxon>Spiruromorpha</taxon>
        <taxon>Filarioidea</taxon>
        <taxon>Onchocercidae</taxon>
        <taxon>Wuchereria</taxon>
    </lineage>
</organism>
<evidence type="ECO:0000256" key="2">
    <source>
        <dbReference type="ARBA" id="ARBA00022553"/>
    </source>
</evidence>
<comment type="cofactor">
    <cofactor evidence="1">
        <name>Mg(2+)</name>
        <dbReference type="ChEBI" id="CHEBI:18420"/>
    </cofactor>
</comment>
<dbReference type="GO" id="GO:0006281">
    <property type="term" value="P:DNA repair"/>
    <property type="evidence" value="ECO:0007669"/>
    <property type="project" value="UniProtKB-KW"/>
</dbReference>
<comment type="similarity">
    <text evidence="14">Belongs to the XPG/RAD2 endonuclease family. FEN1 subfamily.</text>
</comment>
<dbReference type="Pfam" id="PF00867">
    <property type="entry name" value="XPG_I"/>
    <property type="match status" value="1"/>
</dbReference>
<dbReference type="InterPro" id="IPR029060">
    <property type="entry name" value="PIN-like_dom_sf"/>
</dbReference>
<dbReference type="AlphaFoldDB" id="A0A1I8EL03"/>
<keyword evidence="4" id="KW-0540">Nuclease</keyword>
<keyword evidence="2" id="KW-0597">Phosphoprotein</keyword>
<feature type="region of interest" description="Disordered" evidence="15">
    <location>
        <begin position="281"/>
        <end position="308"/>
    </location>
</feature>
<dbReference type="FunFam" id="1.10.150.20:FF:000009">
    <property type="entry name" value="Flap endonuclease 1"/>
    <property type="match status" value="1"/>
</dbReference>
<evidence type="ECO:0000313" key="17">
    <source>
        <dbReference type="WBParaSite" id="maker-PairedContig_263-snap-gene-0.31-mRNA-1"/>
    </source>
</evidence>
<evidence type="ECO:0000256" key="11">
    <source>
        <dbReference type="ARBA" id="ARBA00023128"/>
    </source>
</evidence>
<dbReference type="GO" id="GO:0046872">
    <property type="term" value="F:metal ion binding"/>
    <property type="evidence" value="ECO:0007669"/>
    <property type="project" value="UniProtKB-KW"/>
</dbReference>
<dbReference type="PANTHER" id="PTHR11081:SF9">
    <property type="entry name" value="FLAP ENDONUCLEASE 1"/>
    <property type="match status" value="1"/>
</dbReference>
<dbReference type="CDD" id="cd09867">
    <property type="entry name" value="PIN_FEN1"/>
    <property type="match status" value="1"/>
</dbReference>
<keyword evidence="10" id="KW-0460">Magnesium</keyword>
<keyword evidence="9" id="KW-0269">Exonuclease</keyword>
<evidence type="ECO:0000256" key="5">
    <source>
        <dbReference type="ARBA" id="ARBA00022723"/>
    </source>
</evidence>
<evidence type="ECO:0000256" key="10">
    <source>
        <dbReference type="ARBA" id="ARBA00022842"/>
    </source>
</evidence>
<protein>
    <submittedName>
        <fullName evidence="17">XPGN domain-containing protein</fullName>
    </submittedName>
</protein>
<keyword evidence="12" id="KW-0234">DNA repair</keyword>
<evidence type="ECO:0000256" key="1">
    <source>
        <dbReference type="ARBA" id="ARBA00001946"/>
    </source>
</evidence>
<dbReference type="WBParaSite" id="maker-PairedContig_263-snap-gene-0.31-mRNA-1">
    <property type="protein sequence ID" value="maker-PairedContig_263-snap-gene-0.31-mRNA-1"/>
    <property type="gene ID" value="maker-PairedContig_263-snap-gene-0.31"/>
</dbReference>
<keyword evidence="11" id="KW-0496">Mitochondrion</keyword>
<feature type="domain" description="XPG N-terminal" evidence="16">
    <location>
        <begin position="1"/>
        <end position="107"/>
    </location>
</feature>
<evidence type="ECO:0000256" key="9">
    <source>
        <dbReference type="ARBA" id="ARBA00022839"/>
    </source>
</evidence>
<dbReference type="InterPro" id="IPR008918">
    <property type="entry name" value="HhH2"/>
</dbReference>
<sequence>MGVKDLSKVIGDHSPNSIRLKEFKGYFGRKVAVDASMCLYQFLIAVRQDGSQLQTESGETTSHLLGMFYRTIRMIDNGIKPVYVFDGKPPQMKASELEKRTERRTEAEKQRNDAVELGDEASVNKFERPKKLPVKEMNLNQVLKDFGMNMGQFVDLCILLGCDYVSTIRGIGPKKAFELIKKYECIENVLEAINQTKYPIPQDWQYKEARRLFLEPDVMNCENLELVWKEPDVEGIVQFLCVEKSFNEDRVRGSLTRMQKGRQAAQQARIDSFFSVSKIVTSETTKRKNEEENNLKRRGPSLGKKAKK</sequence>
<evidence type="ECO:0000256" key="8">
    <source>
        <dbReference type="ARBA" id="ARBA00022801"/>
    </source>
</evidence>
<evidence type="ECO:0000256" key="15">
    <source>
        <dbReference type="SAM" id="MobiDB-lite"/>
    </source>
</evidence>
<keyword evidence="3" id="KW-0235">DNA replication</keyword>
<dbReference type="PRINTS" id="PR00853">
    <property type="entry name" value="XPGRADSUPER"/>
</dbReference>
<dbReference type="GO" id="GO:0006260">
    <property type="term" value="P:DNA replication"/>
    <property type="evidence" value="ECO:0007669"/>
    <property type="project" value="UniProtKB-KW"/>
</dbReference>
<feature type="compositionally biased region" description="Basic and acidic residues" evidence="15">
    <location>
        <begin position="284"/>
        <end position="295"/>
    </location>
</feature>
<evidence type="ECO:0000259" key="16">
    <source>
        <dbReference type="SMART" id="SM00485"/>
    </source>
</evidence>
<dbReference type="SMART" id="SM00279">
    <property type="entry name" value="HhH2"/>
    <property type="match status" value="1"/>
</dbReference>
<dbReference type="InterPro" id="IPR006085">
    <property type="entry name" value="XPG_DNA_repair_N"/>
</dbReference>
<evidence type="ECO:0000256" key="14">
    <source>
        <dbReference type="ARBA" id="ARBA00034726"/>
    </source>
</evidence>
<keyword evidence="5" id="KW-0479">Metal-binding</keyword>